<dbReference type="PANTHER" id="PTHR33509">
    <property type="entry name" value="LATE EMBRYOGENIS ABUNDANT PROTEIN 2-RELATED"/>
    <property type="match status" value="1"/>
</dbReference>
<gene>
    <name evidence="1" type="primary">EMB32</name>
</gene>
<dbReference type="InterPro" id="IPR004926">
    <property type="entry name" value="LEA_3a"/>
</dbReference>
<dbReference type="Pfam" id="PF03242">
    <property type="entry name" value="LEA_3a"/>
    <property type="match status" value="1"/>
</dbReference>
<dbReference type="PANTHER" id="PTHR33509:SF21">
    <property type="entry name" value="OS02G0564600 PROTEIN"/>
    <property type="match status" value="1"/>
</dbReference>
<organism evidence="1">
    <name type="scientific">Picea glauca</name>
    <name type="common">White spruce</name>
    <name type="synonym">Pinus glauca</name>
    <dbReference type="NCBI Taxonomy" id="3330"/>
    <lineage>
        <taxon>Eukaryota</taxon>
        <taxon>Viridiplantae</taxon>
        <taxon>Streptophyta</taxon>
        <taxon>Embryophyta</taxon>
        <taxon>Tracheophyta</taxon>
        <taxon>Spermatophyta</taxon>
        <taxon>Pinopsida</taxon>
        <taxon>Pinidae</taxon>
        <taxon>Conifers I</taxon>
        <taxon>Pinales</taxon>
        <taxon>Pinaceae</taxon>
        <taxon>Picea</taxon>
    </lineage>
</organism>
<accession>Q3I403</accession>
<feature type="non-terminal residue" evidence="1">
    <location>
        <position position="1"/>
    </location>
</feature>
<name>Q3I403_PICGL</name>
<protein>
    <submittedName>
        <fullName evidence="1">ABA-responsive LEA-like protein</fullName>
    </submittedName>
</protein>
<dbReference type="AlphaFoldDB" id="Q3I403"/>
<dbReference type="EMBL" id="DQ120061">
    <property type="protein sequence ID" value="ABA54779.1"/>
    <property type="molecule type" value="Genomic_DNA"/>
</dbReference>
<proteinExistence type="predicted"/>
<sequence length="105" mass="11776">RRLLSAHKLSSLLTDIKISHYRQYTAAAAEAMRSSDVAAREFPEVSKAGRGGGNNKRTVFWMRDPATGYWIPEDHFGETDTAELRQKLLSSGSYSLPEATLFQKE</sequence>
<evidence type="ECO:0000313" key="1">
    <source>
        <dbReference type="EMBL" id="ABA54779.1"/>
    </source>
</evidence>
<reference evidence="1" key="1">
    <citation type="journal article" date="2006" name="Mol. Ecol. Notes">
        <title>A set of polymorphic EST-derived markers for Picea species.</title>
        <authorList>
            <person name="Lamothe M."/>
            <person name="Meirmans P."/>
            <person name="Isabel N."/>
        </authorList>
    </citation>
    <scope>NUCLEOTIDE SEQUENCE</scope>
</reference>